<dbReference type="InterPro" id="IPR025501">
    <property type="entry name" value="MinD_FleN"/>
</dbReference>
<sequence>MRDQAAGLREMFENKGKTMAVISGKGGVGKSNITLNFALSLIQEGKKVLVIDLDIGMGNLHILLGENSKKTIVDFLEGDADINNIINHNKMGLSFIFGGSGLHSILEWSEATFARFEYGIKELLKRYDYILFDMGAGATKDVIHLLLPMDYLLVVTTPEPTSITDAYSLLKFLCGNGNPQKTFLICNRAQSEKEGSSTLSRFKLAVERFLQHEMTSLGTVVEDLAVRNSVIEQVPFMIRYPNSKASKSVRRITHHFLADFQEQTGQTKPSQFLTRLQSLFFERQGR</sequence>
<dbReference type="SUPFAM" id="SSF52540">
    <property type="entry name" value="P-loop containing nucleoside triphosphate hydrolases"/>
    <property type="match status" value="1"/>
</dbReference>
<keyword evidence="2" id="KW-0067">ATP-binding</keyword>
<dbReference type="EMBL" id="LDYG01000024">
    <property type="protein sequence ID" value="KUP07126.1"/>
    <property type="molecule type" value="Genomic_DNA"/>
</dbReference>
<evidence type="ECO:0000313" key="4">
    <source>
        <dbReference type="EMBL" id="KUP07126.1"/>
    </source>
</evidence>
<gene>
    <name evidence="4" type="ORF">Q75_06250</name>
</gene>
<proteinExistence type="predicted"/>
<evidence type="ECO:0000313" key="5">
    <source>
        <dbReference type="Proteomes" id="UP000074108"/>
    </source>
</evidence>
<dbReference type="OrthoDB" id="9816297at2"/>
<dbReference type="GO" id="GO:0016887">
    <property type="term" value="F:ATP hydrolysis activity"/>
    <property type="evidence" value="ECO:0007669"/>
    <property type="project" value="TreeGrafter"/>
</dbReference>
<keyword evidence="1" id="KW-0547">Nucleotide-binding</keyword>
<dbReference type="Gene3D" id="3.40.50.300">
    <property type="entry name" value="P-loop containing nucleotide triphosphate hydrolases"/>
    <property type="match status" value="1"/>
</dbReference>
<organism evidence="4 5">
    <name type="scientific">Bacillus coahuilensis p1.1.43</name>
    <dbReference type="NCBI Taxonomy" id="1150625"/>
    <lineage>
        <taxon>Bacteria</taxon>
        <taxon>Bacillati</taxon>
        <taxon>Bacillota</taxon>
        <taxon>Bacilli</taxon>
        <taxon>Bacillales</taxon>
        <taxon>Bacillaceae</taxon>
        <taxon>Bacillus</taxon>
    </lineage>
</organism>
<comment type="caution">
    <text evidence="4">The sequence shown here is derived from an EMBL/GenBank/DDBJ whole genome shotgun (WGS) entry which is preliminary data.</text>
</comment>
<keyword evidence="5" id="KW-1185">Reference proteome</keyword>
<dbReference type="GO" id="GO:0009898">
    <property type="term" value="C:cytoplasmic side of plasma membrane"/>
    <property type="evidence" value="ECO:0007669"/>
    <property type="project" value="TreeGrafter"/>
</dbReference>
<dbReference type="AlphaFoldDB" id="A0A147K9M1"/>
<evidence type="ECO:0000256" key="2">
    <source>
        <dbReference type="ARBA" id="ARBA00022840"/>
    </source>
</evidence>
<protein>
    <recommendedName>
        <fullName evidence="3">AAA domain-containing protein</fullName>
    </recommendedName>
</protein>
<feature type="domain" description="AAA" evidence="3">
    <location>
        <begin position="17"/>
        <end position="172"/>
    </location>
</feature>
<dbReference type="STRING" id="1150625.Q75_06250"/>
<dbReference type="Proteomes" id="UP000074108">
    <property type="component" value="Unassembled WGS sequence"/>
</dbReference>
<dbReference type="GO" id="GO:0051782">
    <property type="term" value="P:negative regulation of cell division"/>
    <property type="evidence" value="ECO:0007669"/>
    <property type="project" value="TreeGrafter"/>
</dbReference>
<dbReference type="Pfam" id="PF13614">
    <property type="entry name" value="AAA_31"/>
    <property type="match status" value="1"/>
</dbReference>
<dbReference type="GO" id="GO:0005524">
    <property type="term" value="F:ATP binding"/>
    <property type="evidence" value="ECO:0007669"/>
    <property type="project" value="UniProtKB-KW"/>
</dbReference>
<dbReference type="PANTHER" id="PTHR43384">
    <property type="entry name" value="SEPTUM SITE-DETERMINING PROTEIN MIND HOMOLOG, CHLOROPLASTIC-RELATED"/>
    <property type="match status" value="1"/>
</dbReference>
<dbReference type="InterPro" id="IPR050625">
    <property type="entry name" value="ParA/MinD_ATPase"/>
</dbReference>
<evidence type="ECO:0000259" key="3">
    <source>
        <dbReference type="Pfam" id="PF13614"/>
    </source>
</evidence>
<dbReference type="InterPro" id="IPR027417">
    <property type="entry name" value="P-loop_NTPase"/>
</dbReference>
<dbReference type="PANTHER" id="PTHR43384:SF4">
    <property type="entry name" value="CELLULOSE BIOSYNTHESIS PROTEIN BCSQ-RELATED"/>
    <property type="match status" value="1"/>
</dbReference>
<dbReference type="PIRSF" id="PIRSF003092">
    <property type="entry name" value="MinD"/>
    <property type="match status" value="1"/>
</dbReference>
<dbReference type="PATRIC" id="fig|1150625.3.peg.1307"/>
<dbReference type="GO" id="GO:0005829">
    <property type="term" value="C:cytosol"/>
    <property type="evidence" value="ECO:0007669"/>
    <property type="project" value="TreeGrafter"/>
</dbReference>
<dbReference type="InterPro" id="IPR033875">
    <property type="entry name" value="FlhG"/>
</dbReference>
<reference evidence="4 5" key="1">
    <citation type="journal article" date="2016" name="Front. Microbiol.">
        <title>Microevolution Analysis of Bacillus coahuilensis Unveils Differences in Phosphorus Acquisition Strategies and Their Regulation.</title>
        <authorList>
            <person name="Gomez-Lunar Z."/>
            <person name="Hernandez-Gonzalez I."/>
            <person name="Rodriguez-Torres M.D."/>
            <person name="Souza V."/>
            <person name="Olmedo-Alvarez G."/>
        </authorList>
    </citation>
    <scope>NUCLEOTIDE SEQUENCE [LARGE SCALE GENOMIC DNA]</scope>
    <source>
        <strain evidence="5">p1.1.43</strain>
    </source>
</reference>
<name>A0A147K9M1_9BACI</name>
<dbReference type="CDD" id="cd02038">
    <property type="entry name" value="FlhG-like"/>
    <property type="match status" value="1"/>
</dbReference>
<dbReference type="RefSeq" id="WP_059282605.1">
    <property type="nucleotide sequence ID" value="NZ_LDYG01000024.1"/>
</dbReference>
<dbReference type="InterPro" id="IPR025669">
    <property type="entry name" value="AAA_dom"/>
</dbReference>
<accession>A0A147K9M1</accession>
<evidence type="ECO:0000256" key="1">
    <source>
        <dbReference type="ARBA" id="ARBA00022741"/>
    </source>
</evidence>